<sequence length="121" mass="13191">MLALRNHPSYIESMLAVWHAGLCAVPVTAKLHAPELEYILRDCDARLCLSQGEIHAALAPVARSLDAMRVVDVESDDYAAATRGPALPLEQRSPQELAWLFYTSGTTGKPKGCSLETPWST</sequence>
<evidence type="ECO:0000313" key="2">
    <source>
        <dbReference type="EMBL" id="KAG1530867.1"/>
    </source>
</evidence>
<dbReference type="EMBL" id="JAANIU010011695">
    <property type="protein sequence ID" value="KAG1530867.1"/>
    <property type="molecule type" value="Genomic_DNA"/>
</dbReference>
<evidence type="ECO:0000259" key="1">
    <source>
        <dbReference type="Pfam" id="PF00501"/>
    </source>
</evidence>
<comment type="caution">
    <text evidence="2">The sequence shown here is derived from an EMBL/GenBank/DDBJ whole genome shotgun (WGS) entry which is preliminary data.</text>
</comment>
<dbReference type="Pfam" id="PF00501">
    <property type="entry name" value="AMP-binding"/>
    <property type="match status" value="1"/>
</dbReference>
<organism evidence="2 3">
    <name type="scientific">Rhizopus delemar</name>
    <dbReference type="NCBI Taxonomy" id="936053"/>
    <lineage>
        <taxon>Eukaryota</taxon>
        <taxon>Fungi</taxon>
        <taxon>Fungi incertae sedis</taxon>
        <taxon>Mucoromycota</taxon>
        <taxon>Mucoromycotina</taxon>
        <taxon>Mucoromycetes</taxon>
        <taxon>Mucorales</taxon>
        <taxon>Mucorineae</taxon>
        <taxon>Rhizopodaceae</taxon>
        <taxon>Rhizopus</taxon>
    </lineage>
</organism>
<accession>A0A9P6XS56</accession>
<reference evidence="2 3" key="1">
    <citation type="journal article" date="2020" name="Microb. Genom.">
        <title>Genetic diversity of clinical and environmental Mucorales isolates obtained from an investigation of mucormycosis cases among solid organ transplant recipients.</title>
        <authorList>
            <person name="Nguyen M.H."/>
            <person name="Kaul D."/>
            <person name="Muto C."/>
            <person name="Cheng S.J."/>
            <person name="Richter R.A."/>
            <person name="Bruno V.M."/>
            <person name="Liu G."/>
            <person name="Beyhan S."/>
            <person name="Sundermann A.J."/>
            <person name="Mounaud S."/>
            <person name="Pasculle A.W."/>
            <person name="Nierman W.C."/>
            <person name="Driscoll E."/>
            <person name="Cumbie R."/>
            <person name="Clancy C.J."/>
            <person name="Dupont C.L."/>
        </authorList>
    </citation>
    <scope>NUCLEOTIDE SEQUENCE [LARGE SCALE GENOMIC DNA]</scope>
    <source>
        <strain evidence="2 3">GL24</strain>
    </source>
</reference>
<dbReference type="Proteomes" id="UP000740926">
    <property type="component" value="Unassembled WGS sequence"/>
</dbReference>
<dbReference type="AlphaFoldDB" id="A0A9P6XS56"/>
<feature type="domain" description="AMP-dependent synthetase/ligase" evidence="1">
    <location>
        <begin position="2"/>
        <end position="116"/>
    </location>
</feature>
<dbReference type="InterPro" id="IPR050237">
    <property type="entry name" value="ATP-dep_AMP-bd_enzyme"/>
</dbReference>
<dbReference type="PANTHER" id="PTHR43767:SF1">
    <property type="entry name" value="NONRIBOSOMAL PEPTIDE SYNTHASE PES1 (EUROFUNG)-RELATED"/>
    <property type="match status" value="1"/>
</dbReference>
<dbReference type="InterPro" id="IPR042099">
    <property type="entry name" value="ANL_N_sf"/>
</dbReference>
<proteinExistence type="predicted"/>
<evidence type="ECO:0000313" key="3">
    <source>
        <dbReference type="Proteomes" id="UP000740926"/>
    </source>
</evidence>
<dbReference type="PROSITE" id="PS00455">
    <property type="entry name" value="AMP_BINDING"/>
    <property type="match status" value="1"/>
</dbReference>
<keyword evidence="3" id="KW-1185">Reference proteome</keyword>
<name>A0A9P6XS56_9FUNG</name>
<dbReference type="InterPro" id="IPR020845">
    <property type="entry name" value="AMP-binding_CS"/>
</dbReference>
<dbReference type="SUPFAM" id="SSF56801">
    <property type="entry name" value="Acetyl-CoA synthetase-like"/>
    <property type="match status" value="1"/>
</dbReference>
<dbReference type="InterPro" id="IPR000873">
    <property type="entry name" value="AMP-dep_synth/lig_dom"/>
</dbReference>
<protein>
    <recommendedName>
        <fullName evidence="1">AMP-dependent synthetase/ligase domain-containing protein</fullName>
    </recommendedName>
</protein>
<gene>
    <name evidence="2" type="ORF">G6F50_017038</name>
</gene>
<dbReference type="Gene3D" id="3.40.50.12780">
    <property type="entry name" value="N-terminal domain of ligase-like"/>
    <property type="match status" value="1"/>
</dbReference>
<dbReference type="PANTHER" id="PTHR43767">
    <property type="entry name" value="LONG-CHAIN-FATTY-ACID--COA LIGASE"/>
    <property type="match status" value="1"/>
</dbReference>